<evidence type="ECO:0000313" key="6">
    <source>
        <dbReference type="Proteomes" id="UP001156660"/>
    </source>
</evidence>
<dbReference type="AlphaFoldDB" id="A0A2S7X663"/>
<reference evidence="4 5" key="2">
    <citation type="submission" date="2016-12" db="EMBL/GenBank/DDBJ databases">
        <title>Diversity of luminous bacteria.</title>
        <authorList>
            <person name="Yoshizawa S."/>
            <person name="Kogure K."/>
        </authorList>
    </citation>
    <scope>NUCLEOTIDE SEQUENCE [LARGE SCALE GENOMIC DNA]</scope>
    <source>
        <strain evidence="4 5">NBRC 105001</strain>
    </source>
</reference>
<dbReference type="PANTHER" id="PTHR34580">
    <property type="match status" value="1"/>
</dbReference>
<dbReference type="PANTHER" id="PTHR34580:SF1">
    <property type="entry name" value="PROTEIN PAFC"/>
    <property type="match status" value="1"/>
</dbReference>
<dbReference type="InterPro" id="IPR051534">
    <property type="entry name" value="CBASS_pafABC_assoc_protein"/>
</dbReference>
<comment type="caution">
    <text evidence="4">The sequence shown here is derived from an EMBL/GenBank/DDBJ whole genome shotgun (WGS) entry which is preliminary data.</text>
</comment>
<evidence type="ECO:0000259" key="2">
    <source>
        <dbReference type="Pfam" id="PF25583"/>
    </source>
</evidence>
<reference evidence="3" key="4">
    <citation type="submission" date="2023-01" db="EMBL/GenBank/DDBJ databases">
        <title>Draft genome sequence of Aliivibrio sifiae strain NBRC 105001.</title>
        <authorList>
            <person name="Sun Q."/>
            <person name="Mori K."/>
        </authorList>
    </citation>
    <scope>NUCLEOTIDE SEQUENCE</scope>
    <source>
        <strain evidence="3">NBRC 105001</strain>
    </source>
</reference>
<dbReference type="EMBL" id="MSCP01000002">
    <property type="protein sequence ID" value="PQJ86799.1"/>
    <property type="molecule type" value="Genomic_DNA"/>
</dbReference>
<dbReference type="RefSeq" id="WP_170066735.1">
    <property type="nucleotide sequence ID" value="NZ_BSOU01000002.1"/>
</dbReference>
<keyword evidence="6" id="KW-1185">Reference proteome</keyword>
<organism evidence="4 5">
    <name type="scientific">Aliivibrio sifiae</name>
    <dbReference type="NCBI Taxonomy" id="566293"/>
    <lineage>
        <taxon>Bacteria</taxon>
        <taxon>Pseudomonadati</taxon>
        <taxon>Pseudomonadota</taxon>
        <taxon>Gammaproteobacteria</taxon>
        <taxon>Vibrionales</taxon>
        <taxon>Vibrionaceae</taxon>
        <taxon>Aliivibrio</taxon>
    </lineage>
</organism>
<gene>
    <name evidence="4" type="ORF">BTO23_11725</name>
    <name evidence="3" type="ORF">GCM10007855_09600</name>
</gene>
<name>A0A2S7X663_9GAMM</name>
<accession>A0A2S7X663</accession>
<evidence type="ECO:0000313" key="4">
    <source>
        <dbReference type="EMBL" id="PQJ86799.1"/>
    </source>
</evidence>
<dbReference type="Proteomes" id="UP000239273">
    <property type="component" value="Unassembled WGS sequence"/>
</dbReference>
<reference evidence="3" key="1">
    <citation type="journal article" date="2014" name="Int. J. Syst. Evol. Microbiol.">
        <title>Complete genome of a new Firmicutes species belonging to the dominant human colonic microbiota ('Ruminococcus bicirculans') reveals two chromosomes and a selective capacity to utilize plant glucans.</title>
        <authorList>
            <consortium name="NISC Comparative Sequencing Program"/>
            <person name="Wegmann U."/>
            <person name="Louis P."/>
            <person name="Goesmann A."/>
            <person name="Henrissat B."/>
            <person name="Duncan S.H."/>
            <person name="Flint H.J."/>
        </authorList>
    </citation>
    <scope>NUCLEOTIDE SEQUENCE</scope>
    <source>
        <strain evidence="3">NBRC 105001</strain>
    </source>
</reference>
<proteinExistence type="predicted"/>
<evidence type="ECO:0000313" key="5">
    <source>
        <dbReference type="Proteomes" id="UP000239273"/>
    </source>
</evidence>
<dbReference type="EMBL" id="BSOU01000002">
    <property type="protein sequence ID" value="GLR74086.1"/>
    <property type="molecule type" value="Genomic_DNA"/>
</dbReference>
<dbReference type="PROSITE" id="PS52050">
    <property type="entry name" value="WYL"/>
    <property type="match status" value="1"/>
</dbReference>
<dbReference type="Proteomes" id="UP001156660">
    <property type="component" value="Unassembled WGS sequence"/>
</dbReference>
<sequence>MDSGLRKISVLAKLSRHRKISAPEIQQQLMDEGEYVSLRTVQRDLVELSSKFPVCSDDSKPIGWHLNKNAELTLPDYDLTTAITFSMVDKYLSNLLPPAMCDRLTPYVRTANQFLAAESKNPASQWPKKVIVHSRGLPLQTSTISAETIEAVYSSLLSEMCLQLTYKSLKSGKETNFVFHPHGIVVRSERSYLVGKYDGDEDMKSLLLSRIVNAEKSQRIADIDVSFSLVNYVNNGDMEVKRGERKLEVKLWITEVLAKILVETPLSKEQIISPEGDDFTVSAFVDDTDEFRHWILSMCNHATVLSPRSLREEIKDTLLTSISYYED</sequence>
<feature type="domain" description="WCX" evidence="2">
    <location>
        <begin position="246"/>
        <end position="318"/>
    </location>
</feature>
<dbReference type="InterPro" id="IPR026881">
    <property type="entry name" value="WYL_dom"/>
</dbReference>
<dbReference type="InterPro" id="IPR057727">
    <property type="entry name" value="WCX_dom"/>
</dbReference>
<dbReference type="Pfam" id="PF25583">
    <property type="entry name" value="WCX"/>
    <property type="match status" value="1"/>
</dbReference>
<reference evidence="6" key="3">
    <citation type="journal article" date="2019" name="Int. J. Syst. Evol. Microbiol.">
        <title>The Global Catalogue of Microorganisms (GCM) 10K type strain sequencing project: providing services to taxonomists for standard genome sequencing and annotation.</title>
        <authorList>
            <consortium name="The Broad Institute Genomics Platform"/>
            <consortium name="The Broad Institute Genome Sequencing Center for Infectious Disease"/>
            <person name="Wu L."/>
            <person name="Ma J."/>
        </authorList>
    </citation>
    <scope>NUCLEOTIDE SEQUENCE [LARGE SCALE GENOMIC DNA]</scope>
    <source>
        <strain evidence="6">NBRC 105001</strain>
    </source>
</reference>
<dbReference type="Pfam" id="PF13280">
    <property type="entry name" value="WYL"/>
    <property type="match status" value="1"/>
</dbReference>
<feature type="domain" description="WYL" evidence="1">
    <location>
        <begin position="147"/>
        <end position="215"/>
    </location>
</feature>
<protein>
    <submittedName>
        <fullName evidence="3">WYL domain-containing protein</fullName>
    </submittedName>
</protein>
<evidence type="ECO:0000259" key="1">
    <source>
        <dbReference type="Pfam" id="PF13280"/>
    </source>
</evidence>
<evidence type="ECO:0000313" key="3">
    <source>
        <dbReference type="EMBL" id="GLR74086.1"/>
    </source>
</evidence>